<evidence type="ECO:0000259" key="7">
    <source>
        <dbReference type="Pfam" id="PF00327"/>
    </source>
</evidence>
<dbReference type="GO" id="GO:0006412">
    <property type="term" value="P:translation"/>
    <property type="evidence" value="ECO:0007669"/>
    <property type="project" value="UniProtKB-UniRule"/>
</dbReference>
<dbReference type="HAMAP" id="MF_01371_B">
    <property type="entry name" value="Ribosomal_uL30_B"/>
    <property type="match status" value="1"/>
</dbReference>
<dbReference type="PANTHER" id="PTHR15892">
    <property type="entry name" value="MITOCHONDRIAL RIBOSOMAL PROTEIN L30"/>
    <property type="match status" value="1"/>
</dbReference>
<dbReference type="InterPro" id="IPR018038">
    <property type="entry name" value="Ribosomal_uL30_CS"/>
</dbReference>
<keyword evidence="3 5" id="KW-0689">Ribosomal protein</keyword>
<reference evidence="8" key="1">
    <citation type="journal article" date="2015" name="ISME J.">
        <title>Aquifer environment selects for microbial species cohorts in sediment and groundwater.</title>
        <authorList>
            <person name="Hug L.A."/>
            <person name="Thomas B.C."/>
            <person name="Brown C.T."/>
            <person name="Frischkorn K.R."/>
            <person name="Williams K.H."/>
            <person name="Tringe S.G."/>
            <person name="Banfield J.F."/>
        </authorList>
    </citation>
    <scope>NUCLEOTIDE SEQUENCE</scope>
</reference>
<evidence type="ECO:0000256" key="4">
    <source>
        <dbReference type="ARBA" id="ARBA00023274"/>
    </source>
</evidence>
<dbReference type="CDD" id="cd01658">
    <property type="entry name" value="Ribosomal_L30"/>
    <property type="match status" value="1"/>
</dbReference>
<evidence type="ECO:0000256" key="6">
    <source>
        <dbReference type="RuleBase" id="RU003734"/>
    </source>
</evidence>
<dbReference type="SUPFAM" id="SSF55129">
    <property type="entry name" value="Ribosomal protein L30p/L7e"/>
    <property type="match status" value="1"/>
</dbReference>
<gene>
    <name evidence="5 8" type="primary">rpmD</name>
</gene>
<feature type="domain" description="Large ribosomal subunit protein uL30-like ferredoxin-like fold" evidence="7">
    <location>
        <begin position="14"/>
        <end position="64"/>
    </location>
</feature>
<dbReference type="GO" id="GO:0022625">
    <property type="term" value="C:cytosolic large ribosomal subunit"/>
    <property type="evidence" value="ECO:0007669"/>
    <property type="project" value="TreeGrafter"/>
</dbReference>
<evidence type="ECO:0000313" key="8">
    <source>
        <dbReference type="EMBL" id="AKQ05104.1"/>
    </source>
</evidence>
<dbReference type="AlphaFoldDB" id="A0A0H4TW01"/>
<evidence type="ECO:0000256" key="3">
    <source>
        <dbReference type="ARBA" id="ARBA00022980"/>
    </source>
</evidence>
<name>A0A0H4TW01_9CHLR</name>
<dbReference type="NCBIfam" id="TIGR01308">
    <property type="entry name" value="rpmD_bact"/>
    <property type="match status" value="1"/>
</dbReference>
<proteinExistence type="inferred from homology"/>
<dbReference type="PANTHER" id="PTHR15892:SF2">
    <property type="entry name" value="LARGE RIBOSOMAL SUBUNIT PROTEIN UL30M"/>
    <property type="match status" value="1"/>
</dbReference>
<protein>
    <recommendedName>
        <fullName evidence="5">Large ribosomal subunit protein uL30</fullName>
    </recommendedName>
</protein>
<dbReference type="InterPro" id="IPR016082">
    <property type="entry name" value="Ribosomal_uL30_ferredoxin-like"/>
</dbReference>
<accession>A0A0H4TW01</accession>
<dbReference type="Gene3D" id="3.30.1390.20">
    <property type="entry name" value="Ribosomal protein L30, ferredoxin-like fold domain"/>
    <property type="match status" value="1"/>
</dbReference>
<evidence type="ECO:0000256" key="2">
    <source>
        <dbReference type="ARBA" id="ARBA00011838"/>
    </source>
</evidence>
<dbReference type="InterPro" id="IPR036919">
    <property type="entry name" value="Ribo_uL30_ferredoxin-like_sf"/>
</dbReference>
<dbReference type="GO" id="GO:0003735">
    <property type="term" value="F:structural constituent of ribosome"/>
    <property type="evidence" value="ECO:0007669"/>
    <property type="project" value="InterPro"/>
</dbReference>
<dbReference type="InterPro" id="IPR005996">
    <property type="entry name" value="Ribosomal_uL30_bac-type"/>
</dbReference>
<evidence type="ECO:0000256" key="1">
    <source>
        <dbReference type="ARBA" id="ARBA00007594"/>
    </source>
</evidence>
<organism evidence="8">
    <name type="scientific">uncultured Chloroflexi bacterium Rifle_16ft_4_minimus_33257</name>
    <dbReference type="NCBI Taxonomy" id="1665069"/>
    <lineage>
        <taxon>Bacteria</taxon>
        <taxon>Bacillati</taxon>
        <taxon>Chloroflexota</taxon>
        <taxon>environmental samples</taxon>
    </lineage>
</organism>
<sequence>MADKKVSQDAGTMLRVTWVRSTIGHRAGARGTVRALGLHRLHQTIELADTPVNRGMLRRVAFLVTVEEPRAGGAATEKDA</sequence>
<dbReference type="Pfam" id="PF00327">
    <property type="entry name" value="Ribosomal_L30"/>
    <property type="match status" value="1"/>
</dbReference>
<evidence type="ECO:0000256" key="5">
    <source>
        <dbReference type="HAMAP-Rule" id="MF_01371"/>
    </source>
</evidence>
<dbReference type="EMBL" id="KT007059">
    <property type="protein sequence ID" value="AKQ05104.1"/>
    <property type="molecule type" value="Genomic_DNA"/>
</dbReference>
<dbReference type="PROSITE" id="PS00634">
    <property type="entry name" value="RIBOSOMAL_L30"/>
    <property type="match status" value="1"/>
</dbReference>
<comment type="subunit">
    <text evidence="2 5">Part of the 50S ribosomal subunit.</text>
</comment>
<comment type="similarity">
    <text evidence="1 5 6">Belongs to the universal ribosomal protein uL30 family.</text>
</comment>
<keyword evidence="4 5" id="KW-0687">Ribonucleoprotein</keyword>